<accession>A0AAE3J8F1</accession>
<proteinExistence type="predicted"/>
<dbReference type="SUPFAM" id="SSF55383">
    <property type="entry name" value="Copper amine oxidase, domain N"/>
    <property type="match status" value="1"/>
</dbReference>
<name>A0AAE3J8F1_9FIRM</name>
<comment type="caution">
    <text evidence="3">The sequence shown here is derived from an EMBL/GenBank/DDBJ whole genome shotgun (WGS) entry which is preliminary data.</text>
</comment>
<dbReference type="InterPro" id="IPR036582">
    <property type="entry name" value="Mao_N_sf"/>
</dbReference>
<dbReference type="AlphaFoldDB" id="A0AAE3J8F1"/>
<keyword evidence="1" id="KW-1133">Transmembrane helix</keyword>
<keyword evidence="1" id="KW-0812">Transmembrane</keyword>
<feature type="domain" description="Copper amine oxidase-like N-terminal" evidence="2">
    <location>
        <begin position="351"/>
        <end position="452"/>
    </location>
</feature>
<dbReference type="EMBL" id="JAJEQM010000002">
    <property type="protein sequence ID" value="MCC2209469.1"/>
    <property type="molecule type" value="Genomic_DNA"/>
</dbReference>
<keyword evidence="4" id="KW-1185">Reference proteome</keyword>
<dbReference type="Gene3D" id="3.30.457.10">
    <property type="entry name" value="Copper amine oxidase-like, N-terminal domain"/>
    <property type="match status" value="1"/>
</dbReference>
<evidence type="ECO:0000313" key="4">
    <source>
        <dbReference type="Proteomes" id="UP001198242"/>
    </source>
</evidence>
<gene>
    <name evidence="3" type="ORF">LKE05_01490</name>
</gene>
<dbReference type="RefSeq" id="WP_308455708.1">
    <property type="nucleotide sequence ID" value="NZ_JAJEQM010000002.1"/>
</dbReference>
<evidence type="ECO:0000256" key="1">
    <source>
        <dbReference type="SAM" id="Phobius"/>
    </source>
</evidence>
<sequence>MEKLLDKMEKNTPCILLIICMITMMIGIIHANDTYAIDFENEIINPKDRVVYTGQGYFSVYYDGKAHNASAWEVTYSKDKVNWRNAVTDSNYEFLDSLVSSSNRPTSQVIETNDGYMVRRKNCIRHGLNYVTRDDNIILLDKNFNVLKSYSGDYVSDMSYINGVYYINTYSQYGEYIPETHMNVVSEEKSYYSTDFENWHVYNESGGIPIINDGHELFIRNGKLQYKYNRYLTQGLGDIALSQNGVAKQGIIYESVDIGEIIQVHDYLFANLVYDGTNCPDKIAVSKDGVYFTIISIPEENCWLSDVFELKDNRFEFDITNSSKYYSCPIEQIDEALNVSDIYVQFQDKILGFETPPVIESGSTLVPMRFLFEQMGADVEWNGETQTATATLDNTAVTFAIDDTNAEVNNTPATMDVPARLINGKTMVPLRFLSEEMGFEVAWDAESRTAIIE</sequence>
<organism evidence="3 4">
    <name type="scientific">Hominilimicola fabiformis</name>
    <dbReference type="NCBI Taxonomy" id="2885356"/>
    <lineage>
        <taxon>Bacteria</taxon>
        <taxon>Bacillati</taxon>
        <taxon>Bacillota</taxon>
        <taxon>Clostridia</taxon>
        <taxon>Eubacteriales</taxon>
        <taxon>Oscillospiraceae</taxon>
        <taxon>Hominilimicola</taxon>
    </lineage>
</organism>
<dbReference type="Proteomes" id="UP001198242">
    <property type="component" value="Unassembled WGS sequence"/>
</dbReference>
<dbReference type="InterPro" id="IPR012854">
    <property type="entry name" value="Cu_amine_oxidase-like_N"/>
</dbReference>
<keyword evidence="1" id="KW-0472">Membrane</keyword>
<evidence type="ECO:0000313" key="3">
    <source>
        <dbReference type="EMBL" id="MCC2209469.1"/>
    </source>
</evidence>
<evidence type="ECO:0000259" key="2">
    <source>
        <dbReference type="Pfam" id="PF07833"/>
    </source>
</evidence>
<reference evidence="3 4" key="1">
    <citation type="submission" date="2021-10" db="EMBL/GenBank/DDBJ databases">
        <title>Anaerobic single-cell dispensing facilitates the cultivation of human gut bacteria.</title>
        <authorList>
            <person name="Afrizal A."/>
        </authorList>
    </citation>
    <scope>NUCLEOTIDE SEQUENCE [LARGE SCALE GENOMIC DNA]</scope>
    <source>
        <strain evidence="3 4">CLA-AA-H232</strain>
    </source>
</reference>
<feature type="transmembrane region" description="Helical" evidence="1">
    <location>
        <begin position="12"/>
        <end position="31"/>
    </location>
</feature>
<dbReference type="Pfam" id="PF07833">
    <property type="entry name" value="Cu_amine_oxidN1"/>
    <property type="match status" value="1"/>
</dbReference>
<protein>
    <submittedName>
        <fullName evidence="3">Copper amine oxidase N-terminal domain-containing protein</fullName>
    </submittedName>
</protein>